<proteinExistence type="predicted"/>
<dbReference type="GO" id="GO:0003964">
    <property type="term" value="F:RNA-directed DNA polymerase activity"/>
    <property type="evidence" value="ECO:0007669"/>
    <property type="project" value="UniProtKB-KW"/>
</dbReference>
<evidence type="ECO:0000256" key="1">
    <source>
        <dbReference type="SAM" id="MobiDB-lite"/>
    </source>
</evidence>
<sequence>MLSESEDNAGGRGRGHWKSKSKKQRSSIKEDDLSQPWVCEETEPVTPSIKKTWMQNNVKTYDGSDDPKDHLKIFQAAAKVEQWAMPTWCHMFNFTLTGSVRKCIKDPVEIQHIKQIEEESTEDFVQRFKVESRHVKGASKCMRIFGFLHGITNPKLIKRLHENIPKSVDEMMRVTTTFLREEVTASNQVRKKTLPAWKQQEAGRKQNFERIGDFRNQQRSERRRDKFTLFTKSPKEILAL</sequence>
<dbReference type="AlphaFoldDB" id="A0A699KEQ8"/>
<dbReference type="EMBL" id="BKCJ010510793">
    <property type="protein sequence ID" value="GFA90249.1"/>
    <property type="molecule type" value="Genomic_DNA"/>
</dbReference>
<keyword evidence="2" id="KW-0548">Nucleotidyltransferase</keyword>
<keyword evidence="2" id="KW-0808">Transferase</keyword>
<keyword evidence="2" id="KW-0695">RNA-directed DNA polymerase</keyword>
<gene>
    <name evidence="2" type="ORF">Tci_662221</name>
</gene>
<feature type="non-terminal residue" evidence="2">
    <location>
        <position position="240"/>
    </location>
</feature>
<feature type="region of interest" description="Disordered" evidence="1">
    <location>
        <begin position="1"/>
        <end position="41"/>
    </location>
</feature>
<feature type="compositionally biased region" description="Basic residues" evidence="1">
    <location>
        <begin position="13"/>
        <end position="26"/>
    </location>
</feature>
<name>A0A699KEQ8_TANCI</name>
<organism evidence="2">
    <name type="scientific">Tanacetum cinerariifolium</name>
    <name type="common">Dalmatian daisy</name>
    <name type="synonym">Chrysanthemum cinerariifolium</name>
    <dbReference type="NCBI Taxonomy" id="118510"/>
    <lineage>
        <taxon>Eukaryota</taxon>
        <taxon>Viridiplantae</taxon>
        <taxon>Streptophyta</taxon>
        <taxon>Embryophyta</taxon>
        <taxon>Tracheophyta</taxon>
        <taxon>Spermatophyta</taxon>
        <taxon>Magnoliopsida</taxon>
        <taxon>eudicotyledons</taxon>
        <taxon>Gunneridae</taxon>
        <taxon>Pentapetalae</taxon>
        <taxon>asterids</taxon>
        <taxon>campanulids</taxon>
        <taxon>Asterales</taxon>
        <taxon>Asteraceae</taxon>
        <taxon>Asteroideae</taxon>
        <taxon>Anthemideae</taxon>
        <taxon>Anthemidinae</taxon>
        <taxon>Tanacetum</taxon>
    </lineage>
</organism>
<evidence type="ECO:0000313" key="2">
    <source>
        <dbReference type="EMBL" id="GFA90249.1"/>
    </source>
</evidence>
<comment type="caution">
    <text evidence="2">The sequence shown here is derived from an EMBL/GenBank/DDBJ whole genome shotgun (WGS) entry which is preliminary data.</text>
</comment>
<protein>
    <submittedName>
        <fullName evidence="2">Reverse transcriptase domain-containing protein</fullName>
    </submittedName>
</protein>
<accession>A0A699KEQ8</accession>
<reference evidence="2" key="1">
    <citation type="journal article" date="2019" name="Sci. Rep.">
        <title>Draft genome of Tanacetum cinerariifolium, the natural source of mosquito coil.</title>
        <authorList>
            <person name="Yamashiro T."/>
            <person name="Shiraishi A."/>
            <person name="Satake H."/>
            <person name="Nakayama K."/>
        </authorList>
    </citation>
    <scope>NUCLEOTIDE SEQUENCE</scope>
</reference>